<dbReference type="RefSeq" id="WP_054339718.1">
    <property type="nucleotide sequence ID" value="NZ_FTOE01000001.1"/>
</dbReference>
<reference evidence="2" key="1">
    <citation type="submission" date="2017-01" db="EMBL/GenBank/DDBJ databases">
        <authorList>
            <person name="Varghese N."/>
            <person name="Submissions S."/>
        </authorList>
    </citation>
    <scope>NUCLEOTIDE SEQUENCE [LARGE SCALE GENOMIC DNA]</scope>
    <source>
        <strain evidence="2">DSM 22306</strain>
    </source>
</reference>
<accession>A0A1N7IT35</accession>
<keyword evidence="2" id="KW-1185">Reference proteome</keyword>
<dbReference type="OrthoDB" id="9800188at2"/>
<sequence>MTTAFTVAELVPHSGKMSLLDNIIAYGEDWLQAQVFITADSMFAEPQGVPAWIGLEYMAQTIGAFSGLQERLSDQPPKLGFLVGTRKYLCSAAYFPLGQTLTIKVQRELQADNGLGVFSCSLESQDISATARLNVFQPEDGKQFLKDAML</sequence>
<dbReference type="PIRSF" id="PIRSF020565">
    <property type="entry name" value="3Ho_Ac_ACP_DH_prd"/>
    <property type="match status" value="1"/>
</dbReference>
<dbReference type="STRING" id="619304.SAMN05421760_10185"/>
<evidence type="ECO:0000313" key="1">
    <source>
        <dbReference type="EMBL" id="SIS40200.1"/>
    </source>
</evidence>
<dbReference type="Gene3D" id="3.10.129.10">
    <property type="entry name" value="Hotdog Thioesterase"/>
    <property type="match status" value="1"/>
</dbReference>
<dbReference type="EMBL" id="FTOE01000001">
    <property type="protein sequence ID" value="SIS40200.1"/>
    <property type="molecule type" value="Genomic_DNA"/>
</dbReference>
<dbReference type="SUPFAM" id="SSF54637">
    <property type="entry name" value="Thioesterase/thiol ester dehydrase-isomerase"/>
    <property type="match status" value="1"/>
</dbReference>
<dbReference type="InterPro" id="IPR029069">
    <property type="entry name" value="HotDog_dom_sf"/>
</dbReference>
<gene>
    <name evidence="1" type="ORF">SAMN05421760_10185</name>
</gene>
<dbReference type="InterPro" id="IPR016776">
    <property type="entry name" value="ApeP-like_dehydratase"/>
</dbReference>
<dbReference type="CDD" id="cd01289">
    <property type="entry name" value="FabA_like"/>
    <property type="match status" value="1"/>
</dbReference>
<dbReference type="Proteomes" id="UP000185999">
    <property type="component" value="Unassembled WGS sequence"/>
</dbReference>
<protein>
    <submittedName>
        <fullName evidence="1">Predicted 3-hydroxylacyl-ACP dehydratase, HotDog domain</fullName>
    </submittedName>
</protein>
<organism evidence="1 2">
    <name type="scientific">Neptunomonas antarctica</name>
    <dbReference type="NCBI Taxonomy" id="619304"/>
    <lineage>
        <taxon>Bacteria</taxon>
        <taxon>Pseudomonadati</taxon>
        <taxon>Pseudomonadota</taxon>
        <taxon>Gammaproteobacteria</taxon>
        <taxon>Oceanospirillales</taxon>
        <taxon>Oceanospirillaceae</taxon>
        <taxon>Neptunomonas</taxon>
    </lineage>
</organism>
<dbReference type="AlphaFoldDB" id="A0A1N7IT35"/>
<dbReference type="Pfam" id="PF22817">
    <property type="entry name" value="ApeP-like"/>
    <property type="match status" value="1"/>
</dbReference>
<evidence type="ECO:0000313" key="2">
    <source>
        <dbReference type="Proteomes" id="UP000185999"/>
    </source>
</evidence>
<name>A0A1N7IT35_9GAMM</name>
<proteinExistence type="predicted"/>